<keyword evidence="1" id="KW-0614">Plasmid</keyword>
<name>B7KMM0_GLOC7</name>
<accession>B7KMM0</accession>
<organism evidence="1 2">
    <name type="scientific">Gloeothece citriformis (strain PCC 7424)</name>
    <name type="common">Cyanothece sp. (strain PCC 7424)</name>
    <dbReference type="NCBI Taxonomy" id="65393"/>
    <lineage>
        <taxon>Bacteria</taxon>
        <taxon>Bacillati</taxon>
        <taxon>Cyanobacteriota</taxon>
        <taxon>Cyanophyceae</taxon>
        <taxon>Oscillatoriophycideae</taxon>
        <taxon>Chroococcales</taxon>
        <taxon>Aphanothecaceae</taxon>
        <taxon>Gloeothece</taxon>
        <taxon>Gloeothece citriformis</taxon>
    </lineage>
</organism>
<keyword evidence="2" id="KW-1185">Reference proteome</keyword>
<dbReference type="HOGENOM" id="CLU_2394813_0_0_3"/>
<reference evidence="2" key="1">
    <citation type="journal article" date="2011" name="MBio">
        <title>Novel metabolic attributes of the genus Cyanothece, comprising a group of unicellular nitrogen-fixing Cyanobacteria.</title>
        <authorList>
            <person name="Bandyopadhyay A."/>
            <person name="Elvitigala T."/>
            <person name="Welsh E."/>
            <person name="Stockel J."/>
            <person name="Liberton M."/>
            <person name="Min H."/>
            <person name="Sherman L.A."/>
            <person name="Pakrasi H.B."/>
        </authorList>
    </citation>
    <scope>NUCLEOTIDE SEQUENCE [LARGE SCALE GENOMIC DNA]</scope>
    <source>
        <strain evidence="2">PCC 7424</strain>
        <plasmid evidence="2">pP742402</plasmid>
    </source>
</reference>
<gene>
    <name evidence="1" type="ordered locus">PCC7424_5471</name>
</gene>
<proteinExistence type="predicted"/>
<dbReference type="KEGG" id="cyc:PCC7424_5471"/>
<evidence type="ECO:0000313" key="1">
    <source>
        <dbReference type="EMBL" id="ACK74042.1"/>
    </source>
</evidence>
<sequence>MTEIPDKDLEQIEEITNSFDSLFGDSEITLVMEAKELHGLILFLLNVITSFQAENYINLYAQNLVNELVNQMIKVFPDSQEIYQQLNDHINSN</sequence>
<protein>
    <submittedName>
        <fullName evidence="1">Uncharacterized protein</fullName>
    </submittedName>
</protein>
<dbReference type="Proteomes" id="UP000002384">
    <property type="component" value="Plasmid pP742402"/>
</dbReference>
<dbReference type="EMBL" id="CP001293">
    <property type="protein sequence ID" value="ACK74042.1"/>
    <property type="molecule type" value="Genomic_DNA"/>
</dbReference>
<geneLocation type="plasmid" evidence="1 2">
    <name>pP742402</name>
</geneLocation>
<evidence type="ECO:0000313" key="2">
    <source>
        <dbReference type="Proteomes" id="UP000002384"/>
    </source>
</evidence>
<dbReference type="AlphaFoldDB" id="B7KMM0"/>
<dbReference type="RefSeq" id="WP_012599549.1">
    <property type="nucleotide sequence ID" value="NC_011737.1"/>
</dbReference>